<gene>
    <name evidence="14" type="primary">nirK</name>
    <name evidence="14" type="ORF">ACFOHV_20965</name>
</gene>
<evidence type="ECO:0000256" key="3">
    <source>
        <dbReference type="ARBA" id="ARBA00011882"/>
    </source>
</evidence>
<evidence type="ECO:0000256" key="4">
    <source>
        <dbReference type="ARBA" id="ARBA00017290"/>
    </source>
</evidence>
<keyword evidence="8 10" id="KW-0186">Copper</keyword>
<dbReference type="EC" id="1.7.2.1" evidence="3 10"/>
<comment type="similarity">
    <text evidence="1 10">Belongs to the multicopper oxidase family.</text>
</comment>
<evidence type="ECO:0000256" key="8">
    <source>
        <dbReference type="ARBA" id="ARBA00023008"/>
    </source>
</evidence>
<name>A0ABV7I524_9HYPH</name>
<protein>
    <recommendedName>
        <fullName evidence="4 10">Copper-containing nitrite reductase</fullName>
        <ecNumber evidence="3 10">1.7.2.1</ecNumber>
    </recommendedName>
</protein>
<dbReference type="InterPro" id="IPR011706">
    <property type="entry name" value="Cu-oxidase_C"/>
</dbReference>
<dbReference type="Pfam" id="PF07731">
    <property type="entry name" value="Cu-oxidase_2"/>
    <property type="match status" value="1"/>
</dbReference>
<dbReference type="InterPro" id="IPR045087">
    <property type="entry name" value="Cu-oxidase_fam"/>
</dbReference>
<dbReference type="RefSeq" id="WP_244658863.1">
    <property type="nucleotide sequence ID" value="NZ_CP059897.1"/>
</dbReference>
<evidence type="ECO:0000256" key="1">
    <source>
        <dbReference type="ARBA" id="ARBA00010609"/>
    </source>
</evidence>
<feature type="chain" id="PRO_5044999963" description="Copper-containing nitrite reductase" evidence="10">
    <location>
        <begin position="25"/>
        <end position="361"/>
    </location>
</feature>
<keyword evidence="7 10" id="KW-0560">Oxidoreductase</keyword>
<evidence type="ECO:0000256" key="10">
    <source>
        <dbReference type="RuleBase" id="RU365025"/>
    </source>
</evidence>
<comment type="caution">
    <text evidence="14">The sequence shown here is derived from an EMBL/GenBank/DDBJ whole genome shotgun (WGS) entry which is preliminary data.</text>
</comment>
<comment type="cofactor">
    <cofactor evidence="10">
        <name>Cu(2+)</name>
        <dbReference type="ChEBI" id="CHEBI:29036"/>
    </cofactor>
    <text evidence="10">Binds 1 Cu(+) ion.</text>
</comment>
<feature type="domain" description="Plastocyanin-like" evidence="12">
    <location>
        <begin position="245"/>
        <end position="344"/>
    </location>
</feature>
<dbReference type="Gene3D" id="2.60.40.420">
    <property type="entry name" value="Cupredoxins - blue copper proteins"/>
    <property type="match status" value="2"/>
</dbReference>
<reference evidence="15" key="1">
    <citation type="journal article" date="2019" name="Int. J. Syst. Evol. Microbiol.">
        <title>The Global Catalogue of Microorganisms (GCM) 10K type strain sequencing project: providing services to taxonomists for standard genome sequencing and annotation.</title>
        <authorList>
            <consortium name="The Broad Institute Genomics Platform"/>
            <consortium name="The Broad Institute Genome Sequencing Center for Infectious Disease"/>
            <person name="Wu L."/>
            <person name="Ma J."/>
        </authorList>
    </citation>
    <scope>NUCLEOTIDE SEQUENCE [LARGE SCALE GENOMIC DNA]</scope>
    <source>
        <strain evidence="15">KCTC 52231</strain>
    </source>
</reference>
<dbReference type="NCBIfam" id="TIGR02376">
    <property type="entry name" value="Cu_nitrite_red"/>
    <property type="match status" value="1"/>
</dbReference>
<dbReference type="InterPro" id="IPR001287">
    <property type="entry name" value="NO2-reductase_Cu"/>
</dbReference>
<dbReference type="InterPro" id="IPR008972">
    <property type="entry name" value="Cupredoxin"/>
</dbReference>
<evidence type="ECO:0000256" key="11">
    <source>
        <dbReference type="SAM" id="MobiDB-lite"/>
    </source>
</evidence>
<comment type="catalytic activity">
    <reaction evidence="9 10">
        <text>nitric oxide + Fe(III)-[cytochrome c] + H2O = Fe(II)-[cytochrome c] + nitrite + 2 H(+)</text>
        <dbReference type="Rhea" id="RHEA:15233"/>
        <dbReference type="Rhea" id="RHEA-COMP:10350"/>
        <dbReference type="Rhea" id="RHEA-COMP:14399"/>
        <dbReference type="ChEBI" id="CHEBI:15377"/>
        <dbReference type="ChEBI" id="CHEBI:15378"/>
        <dbReference type="ChEBI" id="CHEBI:16301"/>
        <dbReference type="ChEBI" id="CHEBI:16480"/>
        <dbReference type="ChEBI" id="CHEBI:29033"/>
        <dbReference type="ChEBI" id="CHEBI:29034"/>
        <dbReference type="EC" id="1.7.2.1"/>
    </reaction>
</comment>
<evidence type="ECO:0000259" key="12">
    <source>
        <dbReference type="Pfam" id="PF07731"/>
    </source>
</evidence>
<evidence type="ECO:0000256" key="5">
    <source>
        <dbReference type="ARBA" id="ARBA00022723"/>
    </source>
</evidence>
<dbReference type="PANTHER" id="PTHR11709">
    <property type="entry name" value="MULTI-COPPER OXIDASE"/>
    <property type="match status" value="1"/>
</dbReference>
<evidence type="ECO:0000313" key="15">
    <source>
        <dbReference type="Proteomes" id="UP001595647"/>
    </source>
</evidence>
<dbReference type="Proteomes" id="UP001595647">
    <property type="component" value="Unassembled WGS sequence"/>
</dbReference>
<evidence type="ECO:0000313" key="14">
    <source>
        <dbReference type="EMBL" id="MFC3165759.1"/>
    </source>
</evidence>
<evidence type="ECO:0000259" key="13">
    <source>
        <dbReference type="Pfam" id="PF07732"/>
    </source>
</evidence>
<dbReference type="GO" id="GO:0050421">
    <property type="term" value="F:nitrite reductase (NO-forming) activity"/>
    <property type="evidence" value="ECO:0007669"/>
    <property type="project" value="UniProtKB-EC"/>
</dbReference>
<dbReference type="EMBL" id="JBHRTG010000019">
    <property type="protein sequence ID" value="MFC3165759.1"/>
    <property type="molecule type" value="Genomic_DNA"/>
</dbReference>
<dbReference type="InterPro" id="IPR011707">
    <property type="entry name" value="Cu-oxidase-like_N"/>
</dbReference>
<dbReference type="Pfam" id="PF07732">
    <property type="entry name" value="Cu-oxidase_3"/>
    <property type="match status" value="1"/>
</dbReference>
<keyword evidence="15" id="KW-1185">Reference proteome</keyword>
<keyword evidence="5 10" id="KW-0479">Metal-binding</keyword>
<dbReference type="CDD" id="cd11020">
    <property type="entry name" value="CuRO_1_CuNIR"/>
    <property type="match status" value="1"/>
</dbReference>
<dbReference type="PRINTS" id="PR00695">
    <property type="entry name" value="CUNO2RDTASE"/>
</dbReference>
<evidence type="ECO:0000256" key="7">
    <source>
        <dbReference type="ARBA" id="ARBA00023002"/>
    </source>
</evidence>
<comment type="subunit">
    <text evidence="2 10">Homotrimer.</text>
</comment>
<sequence>MITKFLSAFTLVGVMGLSGAPAYADGGAGSSVPGQAEGMHNMHPAIRGTDEAPLDVVRDPSDLPASPTSTGPGPIQVDLQSVEVNGRLADGAVYHYWTFDQKVPGPLVRARAGQTINVNLTNVPDAMMNHSVDLHAVNGPGGGGVFTQAKPGETKGFTFKALSPGLYVYHCATPPVAEHVASGMYGLILVEPEGGLPKVDREFYVMQGEMYTKESFGSKGELSFSRDRLLAEAPEYFVFNGAVGALSVDQHSLKAKVGETIRIYFGNAGPNKTSSFHVIGEVFDKVYNLGSLSSPPITDVQTVSVPSGGAVAVELRLNTPGDYLIVDHALARLQRGLVGTLKVDGSADPSIFSDRAPAGTR</sequence>
<dbReference type="CDD" id="cd04208">
    <property type="entry name" value="CuRO_2_CuNIR"/>
    <property type="match status" value="1"/>
</dbReference>
<proteinExistence type="inferred from homology"/>
<feature type="region of interest" description="Disordered" evidence="11">
    <location>
        <begin position="26"/>
        <end position="75"/>
    </location>
</feature>
<dbReference type="PANTHER" id="PTHR11709:SF394">
    <property type="entry name" value="FI03373P-RELATED"/>
    <property type="match status" value="1"/>
</dbReference>
<keyword evidence="6" id="KW-0677">Repeat</keyword>
<keyword evidence="10" id="KW-0732">Signal</keyword>
<feature type="signal peptide" evidence="10">
    <location>
        <begin position="1"/>
        <end position="24"/>
    </location>
</feature>
<dbReference type="SUPFAM" id="SSF49503">
    <property type="entry name" value="Cupredoxins"/>
    <property type="match status" value="2"/>
</dbReference>
<organism evidence="14 15">
    <name type="scientific">Ciceribacter thiooxidans</name>
    <dbReference type="NCBI Taxonomy" id="1969821"/>
    <lineage>
        <taxon>Bacteria</taxon>
        <taxon>Pseudomonadati</taxon>
        <taxon>Pseudomonadota</taxon>
        <taxon>Alphaproteobacteria</taxon>
        <taxon>Hyphomicrobiales</taxon>
        <taxon>Rhizobiaceae</taxon>
        <taxon>Ciceribacter</taxon>
    </lineage>
</organism>
<accession>A0ABV7I524</accession>
<evidence type="ECO:0000256" key="2">
    <source>
        <dbReference type="ARBA" id="ARBA00011233"/>
    </source>
</evidence>
<comment type="cofactor">
    <cofactor evidence="10">
        <name>Cu(+)</name>
        <dbReference type="ChEBI" id="CHEBI:49552"/>
    </cofactor>
    <text evidence="10">Binds 1 Cu(+) ion.</text>
</comment>
<feature type="domain" description="Plastocyanin-like" evidence="13">
    <location>
        <begin position="92"/>
        <end position="193"/>
    </location>
</feature>
<evidence type="ECO:0000256" key="6">
    <source>
        <dbReference type="ARBA" id="ARBA00022737"/>
    </source>
</evidence>
<evidence type="ECO:0000256" key="9">
    <source>
        <dbReference type="ARBA" id="ARBA00049340"/>
    </source>
</evidence>